<dbReference type="Pfam" id="PF14303">
    <property type="entry name" value="NAM-associated"/>
    <property type="match status" value="1"/>
</dbReference>
<dbReference type="AlphaFoldDB" id="A0A7J7NRM5"/>
<evidence type="ECO:0000259" key="2">
    <source>
        <dbReference type="Pfam" id="PF14303"/>
    </source>
</evidence>
<evidence type="ECO:0000313" key="4">
    <source>
        <dbReference type="Proteomes" id="UP000541444"/>
    </source>
</evidence>
<dbReference type="InterPro" id="IPR029466">
    <property type="entry name" value="NAM-associated_C"/>
</dbReference>
<accession>A0A7J7NRM5</accession>
<feature type="region of interest" description="Disordered" evidence="1">
    <location>
        <begin position="1"/>
        <end position="32"/>
    </location>
</feature>
<dbReference type="OrthoDB" id="128686at2759"/>
<feature type="compositionally biased region" description="Basic residues" evidence="1">
    <location>
        <begin position="8"/>
        <end position="17"/>
    </location>
</feature>
<organism evidence="3 4">
    <name type="scientific">Kingdonia uniflora</name>
    <dbReference type="NCBI Taxonomy" id="39325"/>
    <lineage>
        <taxon>Eukaryota</taxon>
        <taxon>Viridiplantae</taxon>
        <taxon>Streptophyta</taxon>
        <taxon>Embryophyta</taxon>
        <taxon>Tracheophyta</taxon>
        <taxon>Spermatophyta</taxon>
        <taxon>Magnoliopsida</taxon>
        <taxon>Ranunculales</taxon>
        <taxon>Circaeasteraceae</taxon>
        <taxon>Kingdonia</taxon>
    </lineage>
</organism>
<sequence length="187" mass="20704">MTSQKEKVKGRKKRAPAKQRQNVQVPEDAEFLDETDDGGLHWTEADFTYLAMAWKNDAHKICQGLNDDNNFNHREAYKILAREPRWANLRDDGLNHAGNIPRNVARRTSNNSSPENSVGSNNLSENPDSPPTPQSAGPNSDLDGSLYEGGSRPIGQKLFRKNLAVKKALNGVTASRSGIQTMLDDYG</sequence>
<dbReference type="Proteomes" id="UP000541444">
    <property type="component" value="Unassembled WGS sequence"/>
</dbReference>
<feature type="compositionally biased region" description="Polar residues" evidence="1">
    <location>
        <begin position="106"/>
        <end position="127"/>
    </location>
</feature>
<gene>
    <name evidence="3" type="ORF">GIB67_034211</name>
</gene>
<comment type="caution">
    <text evidence="3">The sequence shown here is derived from an EMBL/GenBank/DDBJ whole genome shotgun (WGS) entry which is preliminary data.</text>
</comment>
<dbReference type="EMBL" id="JACGCM010000622">
    <property type="protein sequence ID" value="KAF6169819.1"/>
    <property type="molecule type" value="Genomic_DNA"/>
</dbReference>
<feature type="domain" description="No apical meristem-associated C-terminal" evidence="2">
    <location>
        <begin position="71"/>
        <end position="158"/>
    </location>
</feature>
<name>A0A7J7NRM5_9MAGN</name>
<keyword evidence="4" id="KW-1185">Reference proteome</keyword>
<feature type="region of interest" description="Disordered" evidence="1">
    <location>
        <begin position="95"/>
        <end position="149"/>
    </location>
</feature>
<reference evidence="3 4" key="1">
    <citation type="journal article" date="2020" name="IScience">
        <title>Genome Sequencing of the Endangered Kingdonia uniflora (Circaeasteraceae, Ranunculales) Reveals Potential Mechanisms of Evolutionary Specialization.</title>
        <authorList>
            <person name="Sun Y."/>
            <person name="Deng T."/>
            <person name="Zhang A."/>
            <person name="Moore M.J."/>
            <person name="Landis J.B."/>
            <person name="Lin N."/>
            <person name="Zhang H."/>
            <person name="Zhang X."/>
            <person name="Huang J."/>
            <person name="Zhang X."/>
            <person name="Sun H."/>
            <person name="Wang H."/>
        </authorList>
    </citation>
    <scope>NUCLEOTIDE SEQUENCE [LARGE SCALE GENOMIC DNA]</scope>
    <source>
        <strain evidence="3">TB1705</strain>
        <tissue evidence="3">Leaf</tissue>
    </source>
</reference>
<protein>
    <recommendedName>
        <fullName evidence="2">No apical meristem-associated C-terminal domain-containing protein</fullName>
    </recommendedName>
</protein>
<evidence type="ECO:0000256" key="1">
    <source>
        <dbReference type="SAM" id="MobiDB-lite"/>
    </source>
</evidence>
<proteinExistence type="predicted"/>
<evidence type="ECO:0000313" key="3">
    <source>
        <dbReference type="EMBL" id="KAF6169819.1"/>
    </source>
</evidence>